<sequence length="51" mass="5733">MEMIQRTGMNTRPVMGIRMSTRRLRGRIVMPTVMTTVTTVMLTTTTTAVMA</sequence>
<dbReference type="AlphaFoldDB" id="A0A239SJU7"/>
<proteinExistence type="predicted"/>
<name>A0A239SJU7_9BURK</name>
<feature type="transmembrane region" description="Helical" evidence="1">
    <location>
        <begin position="28"/>
        <end position="50"/>
    </location>
</feature>
<keyword evidence="1" id="KW-1133">Transmembrane helix</keyword>
<protein>
    <submittedName>
        <fullName evidence="2">Uncharacterized protein</fullName>
    </submittedName>
</protein>
<reference evidence="2 3" key="1">
    <citation type="submission" date="2017-06" db="EMBL/GenBank/DDBJ databases">
        <authorList>
            <consortium name="Pathogen Informatics"/>
        </authorList>
    </citation>
    <scope>NUCLEOTIDE SEQUENCE [LARGE SCALE GENOMIC DNA]</scope>
    <source>
        <strain evidence="2 3">NCTC13161</strain>
    </source>
</reference>
<organism evidence="2 3">
    <name type="scientific">Pandoraea sputorum</name>
    <dbReference type="NCBI Taxonomy" id="93222"/>
    <lineage>
        <taxon>Bacteria</taxon>
        <taxon>Pseudomonadati</taxon>
        <taxon>Pseudomonadota</taxon>
        <taxon>Betaproteobacteria</taxon>
        <taxon>Burkholderiales</taxon>
        <taxon>Burkholderiaceae</taxon>
        <taxon>Pandoraea</taxon>
    </lineage>
</organism>
<keyword evidence="1" id="KW-0812">Transmembrane</keyword>
<evidence type="ECO:0000313" key="2">
    <source>
        <dbReference type="EMBL" id="SNU85502.1"/>
    </source>
</evidence>
<accession>A0A239SJU7</accession>
<dbReference type="EMBL" id="LT906435">
    <property type="protein sequence ID" value="SNU85502.1"/>
    <property type="molecule type" value="Genomic_DNA"/>
</dbReference>
<dbReference type="GeneID" id="88097749"/>
<evidence type="ECO:0000256" key="1">
    <source>
        <dbReference type="SAM" id="Phobius"/>
    </source>
</evidence>
<evidence type="ECO:0000313" key="3">
    <source>
        <dbReference type="Proteomes" id="UP000215126"/>
    </source>
</evidence>
<keyword evidence="1" id="KW-0472">Membrane</keyword>
<dbReference type="RefSeq" id="WP_263596826.1">
    <property type="nucleotide sequence ID" value="NZ_CP010431.2"/>
</dbReference>
<keyword evidence="3" id="KW-1185">Reference proteome</keyword>
<dbReference type="Proteomes" id="UP000215126">
    <property type="component" value="Chromosome 1"/>
</dbReference>
<gene>
    <name evidence="2" type="ORF">SAMEA4530655_02565</name>
</gene>